<feature type="region of interest" description="Disordered" evidence="1">
    <location>
        <begin position="181"/>
        <end position="211"/>
    </location>
</feature>
<keyword evidence="3" id="KW-1185">Reference proteome</keyword>
<dbReference type="InterPro" id="IPR039619">
    <property type="entry name" value="MAKR2/5"/>
</dbReference>
<feature type="compositionally biased region" description="Acidic residues" evidence="1">
    <location>
        <begin position="49"/>
        <end position="61"/>
    </location>
</feature>
<evidence type="ECO:0008006" key="4">
    <source>
        <dbReference type="Google" id="ProtNLM"/>
    </source>
</evidence>
<feature type="compositionally biased region" description="Gly residues" evidence="1">
    <location>
        <begin position="11"/>
        <end position="20"/>
    </location>
</feature>
<feature type="compositionally biased region" description="Acidic residues" evidence="1">
    <location>
        <begin position="90"/>
        <end position="107"/>
    </location>
</feature>
<proteinExistence type="predicted"/>
<accession>A0AA88U7R1</accession>
<feature type="region of interest" description="Disordered" evidence="1">
    <location>
        <begin position="11"/>
        <end position="126"/>
    </location>
</feature>
<feature type="region of interest" description="Disordered" evidence="1">
    <location>
        <begin position="299"/>
        <end position="347"/>
    </location>
</feature>
<feature type="region of interest" description="Disordered" evidence="1">
    <location>
        <begin position="366"/>
        <end position="385"/>
    </location>
</feature>
<dbReference type="EMBL" id="JAVXUO010002372">
    <property type="protein sequence ID" value="KAK2973768.1"/>
    <property type="molecule type" value="Genomic_DNA"/>
</dbReference>
<dbReference type="GO" id="GO:0005886">
    <property type="term" value="C:plasma membrane"/>
    <property type="evidence" value="ECO:0007669"/>
    <property type="project" value="InterPro"/>
</dbReference>
<gene>
    <name evidence="2" type="ORF">RJ640_018976</name>
</gene>
<dbReference type="PANTHER" id="PTHR33929:SF1">
    <property type="entry name" value="MEMBRANE-ASSOCIATED KINASE REGULATOR 2-RELATED"/>
    <property type="match status" value="1"/>
</dbReference>
<evidence type="ECO:0000256" key="1">
    <source>
        <dbReference type="SAM" id="MobiDB-lite"/>
    </source>
</evidence>
<dbReference type="Proteomes" id="UP001187471">
    <property type="component" value="Unassembled WGS sequence"/>
</dbReference>
<name>A0AA88U7R1_9ASTE</name>
<feature type="region of interest" description="Disordered" evidence="1">
    <location>
        <begin position="234"/>
        <end position="264"/>
    </location>
</feature>
<dbReference type="AlphaFoldDB" id="A0AA88U7R1"/>
<feature type="compositionally biased region" description="Low complexity" evidence="1">
    <location>
        <begin position="33"/>
        <end position="48"/>
    </location>
</feature>
<comment type="caution">
    <text evidence="2">The sequence shown here is derived from an EMBL/GenBank/DDBJ whole genome shotgun (WGS) entry which is preliminary data.</text>
</comment>
<feature type="compositionally biased region" description="Basic and acidic residues" evidence="1">
    <location>
        <begin position="244"/>
        <end position="264"/>
    </location>
</feature>
<protein>
    <recommendedName>
        <fullName evidence="4">Membrane-associated kinase regulator 2</fullName>
    </recommendedName>
</protein>
<feature type="compositionally biased region" description="Basic and acidic residues" evidence="1">
    <location>
        <begin position="197"/>
        <end position="211"/>
    </location>
</feature>
<evidence type="ECO:0000313" key="2">
    <source>
        <dbReference type="EMBL" id="KAK2973768.1"/>
    </source>
</evidence>
<reference evidence="2" key="1">
    <citation type="submission" date="2022-12" db="EMBL/GenBank/DDBJ databases">
        <title>Draft genome assemblies for two species of Escallonia (Escalloniales).</title>
        <authorList>
            <person name="Chanderbali A."/>
            <person name="Dervinis C."/>
            <person name="Anghel I."/>
            <person name="Soltis D."/>
            <person name="Soltis P."/>
            <person name="Zapata F."/>
        </authorList>
    </citation>
    <scope>NUCLEOTIDE SEQUENCE</scope>
    <source>
        <strain evidence="2">UCBG92.1500</strain>
        <tissue evidence="2">Leaf</tissue>
    </source>
</reference>
<dbReference type="PANTHER" id="PTHR33929">
    <property type="entry name" value="MEMBRANE-ASSOCIATED KINASE REGULATOR 2-RELATED"/>
    <property type="match status" value="1"/>
</dbReference>
<evidence type="ECO:0000313" key="3">
    <source>
        <dbReference type="Proteomes" id="UP001187471"/>
    </source>
</evidence>
<feature type="compositionally biased region" description="Low complexity" evidence="1">
    <location>
        <begin position="366"/>
        <end position="381"/>
    </location>
</feature>
<feature type="compositionally biased region" description="Pro residues" evidence="1">
    <location>
        <begin position="305"/>
        <end position="315"/>
    </location>
</feature>
<sequence>MEAFSLLKYWKGGGGGGAGNGHRDAGADNVRPTNAASASTTTIVTAVSTDEEEEDESDDGPFFDLEFTVPDEEEGEEVVNKAKSGVASSADDDDEESDSDVSDGENESELKFTLSSNSSGDIIDPNVSLSPSDDLFFKGRLVPIDSSLTGAEPNTKSQFPVSLIKSATKFRVMMLKFKKSKTNVSEKTDSTGSGTENLREQPEENQHEKRSQKFFTVKFKVEEVPIVSMFTRDNSSKCVSSKVQKVEKPNPGDSASDEKLFSKDTMQRYLKKVKPMYVRASKRYGDKLKFSGQLSLSGAAKAGVAPPPPPPPPPSTAAKTDKLPAPAEAKEESTETASNAKSQKHGSNLPAAVRVVCKTLGKSRSASAAVAAAPPGTTTTSQRRDDSLLQQQDGIQSAILHCKRSFKAARGTQHFRSIPLLTLRKDFSFGIFNSIQVSSLRRKQKRHAFELFGER</sequence>
<organism evidence="2 3">
    <name type="scientific">Escallonia rubra</name>
    <dbReference type="NCBI Taxonomy" id="112253"/>
    <lineage>
        <taxon>Eukaryota</taxon>
        <taxon>Viridiplantae</taxon>
        <taxon>Streptophyta</taxon>
        <taxon>Embryophyta</taxon>
        <taxon>Tracheophyta</taxon>
        <taxon>Spermatophyta</taxon>
        <taxon>Magnoliopsida</taxon>
        <taxon>eudicotyledons</taxon>
        <taxon>Gunneridae</taxon>
        <taxon>Pentapetalae</taxon>
        <taxon>asterids</taxon>
        <taxon>campanulids</taxon>
        <taxon>Escalloniales</taxon>
        <taxon>Escalloniaceae</taxon>
        <taxon>Escallonia</taxon>
    </lineage>
</organism>